<sequence length="429" mass="49205">MGHKSHHHHHSKEKDRGRSKHKHHSSHSKRSSSQDSLSSSNSSLTNSSSDSYSLHSHKKRKHNHKHHHKEKKNDKTIGSNSTETLKKENFLIGPSLPSNLAKPNSIEKNLPDKNIHDINTTDNNKKKFVGPMLPSFMQNDNENSNDENDITNITDKSSVIIGPSLPSSLNNNNNNEKQKINIIGPSLPLSLNNNNDEQISKIIGPSLPSSVENKIIEKSEESDDDIIGPLPMAPGYELTEEEETQRIINEFEERADRMKRKLEGKDEPEKPKKLVRDEWMTTLPEDNILDRINILKPRQFRKNGITKIDRSGWTDTPADKLRKQKEGVKEKEEKVEYIQINKNDINMQKMVDEYNKEYRSESLYDQHAREYFKNKKYEENDISKLPFDRERDVLGVGSKGSIGKANQLKGVLGIESANRFTHSSNKRFL</sequence>
<feature type="region of interest" description="Disordered" evidence="1">
    <location>
        <begin position="1"/>
        <end position="128"/>
    </location>
</feature>
<dbReference type="PANTHER" id="PTHR46370">
    <property type="entry name" value="GPALPP MOTIFS-CONTAINING PROTEIN 1"/>
    <property type="match status" value="1"/>
</dbReference>
<feature type="compositionally biased region" description="Basic residues" evidence="1">
    <location>
        <begin position="1"/>
        <end position="30"/>
    </location>
</feature>
<gene>
    <name evidence="3" type="ORF">LY90DRAFT_672249</name>
</gene>
<dbReference type="AlphaFoldDB" id="A0A1Y2BZ25"/>
<feature type="compositionally biased region" description="Basic residues" evidence="1">
    <location>
        <begin position="55"/>
        <end position="70"/>
    </location>
</feature>
<dbReference type="Proteomes" id="UP000193920">
    <property type="component" value="Unassembled WGS sequence"/>
</dbReference>
<dbReference type="EMBL" id="MCOG01000129">
    <property type="protein sequence ID" value="ORY40018.1"/>
    <property type="molecule type" value="Genomic_DNA"/>
</dbReference>
<name>A0A1Y2BZ25_9FUNG</name>
<evidence type="ECO:0000313" key="3">
    <source>
        <dbReference type="EMBL" id="ORY40018.1"/>
    </source>
</evidence>
<dbReference type="InterPro" id="IPR022226">
    <property type="entry name" value="DUF3752"/>
</dbReference>
<accession>A0A1Y2BZ25</accession>
<dbReference type="Pfam" id="PF12572">
    <property type="entry name" value="DUF3752"/>
    <property type="match status" value="1"/>
</dbReference>
<dbReference type="STRING" id="1754190.A0A1Y2BZ25"/>
<dbReference type="PANTHER" id="PTHR46370:SF1">
    <property type="entry name" value="GPALPP MOTIFS-CONTAINING PROTEIN 1"/>
    <property type="match status" value="1"/>
</dbReference>
<feature type="compositionally biased region" description="Low complexity" evidence="1">
    <location>
        <begin position="31"/>
        <end position="54"/>
    </location>
</feature>
<dbReference type="OrthoDB" id="73491at2759"/>
<keyword evidence="4" id="KW-1185">Reference proteome</keyword>
<evidence type="ECO:0000259" key="2">
    <source>
        <dbReference type="Pfam" id="PF12572"/>
    </source>
</evidence>
<feature type="domain" description="DUF3752" evidence="2">
    <location>
        <begin position="295"/>
        <end position="399"/>
    </location>
</feature>
<reference evidence="3 4" key="1">
    <citation type="submission" date="2016-08" db="EMBL/GenBank/DDBJ databases">
        <title>A Parts List for Fungal Cellulosomes Revealed by Comparative Genomics.</title>
        <authorList>
            <consortium name="DOE Joint Genome Institute"/>
            <person name="Haitjema C.H."/>
            <person name="Gilmore S.P."/>
            <person name="Henske J.K."/>
            <person name="Solomon K.V."/>
            <person name="De Groot R."/>
            <person name="Kuo A."/>
            <person name="Mondo S.J."/>
            <person name="Salamov A.A."/>
            <person name="Labutti K."/>
            <person name="Zhao Z."/>
            <person name="Chiniquy J."/>
            <person name="Barry K."/>
            <person name="Brewer H.M."/>
            <person name="Purvine S.O."/>
            <person name="Wright A.T."/>
            <person name="Boxma B."/>
            <person name="Van Alen T."/>
            <person name="Hackstein J.H."/>
            <person name="Baker S.E."/>
            <person name="Grigoriev I.V."/>
            <person name="O'Malley M.A."/>
        </authorList>
    </citation>
    <scope>NUCLEOTIDE SEQUENCE [LARGE SCALE GENOMIC DNA]</scope>
    <source>
        <strain evidence="3 4">G1</strain>
    </source>
</reference>
<comment type="caution">
    <text evidence="3">The sequence shown here is derived from an EMBL/GenBank/DDBJ whole genome shotgun (WGS) entry which is preliminary data.</text>
</comment>
<organism evidence="3 4">
    <name type="scientific">Neocallimastix californiae</name>
    <dbReference type="NCBI Taxonomy" id="1754190"/>
    <lineage>
        <taxon>Eukaryota</taxon>
        <taxon>Fungi</taxon>
        <taxon>Fungi incertae sedis</taxon>
        <taxon>Chytridiomycota</taxon>
        <taxon>Chytridiomycota incertae sedis</taxon>
        <taxon>Neocallimastigomycetes</taxon>
        <taxon>Neocallimastigales</taxon>
        <taxon>Neocallimastigaceae</taxon>
        <taxon>Neocallimastix</taxon>
    </lineage>
</organism>
<evidence type="ECO:0000313" key="4">
    <source>
        <dbReference type="Proteomes" id="UP000193920"/>
    </source>
</evidence>
<evidence type="ECO:0000256" key="1">
    <source>
        <dbReference type="SAM" id="MobiDB-lite"/>
    </source>
</evidence>
<protein>
    <recommendedName>
        <fullName evidence="2">DUF3752 domain-containing protein</fullName>
    </recommendedName>
</protein>
<dbReference type="InterPro" id="IPR046331">
    <property type="entry name" value="GPAM1-like"/>
</dbReference>
<proteinExistence type="predicted"/>